<reference evidence="6" key="1">
    <citation type="journal article" date="2023" name="Mol. Phylogenet. Evol.">
        <title>Genome-scale phylogeny and comparative genomics of the fungal order Sordariales.</title>
        <authorList>
            <person name="Hensen N."/>
            <person name="Bonometti L."/>
            <person name="Westerberg I."/>
            <person name="Brannstrom I.O."/>
            <person name="Guillou S."/>
            <person name="Cros-Aarteil S."/>
            <person name="Calhoun S."/>
            <person name="Haridas S."/>
            <person name="Kuo A."/>
            <person name="Mondo S."/>
            <person name="Pangilinan J."/>
            <person name="Riley R."/>
            <person name="LaButti K."/>
            <person name="Andreopoulos B."/>
            <person name="Lipzen A."/>
            <person name="Chen C."/>
            <person name="Yan M."/>
            <person name="Daum C."/>
            <person name="Ng V."/>
            <person name="Clum A."/>
            <person name="Steindorff A."/>
            <person name="Ohm R.A."/>
            <person name="Martin F."/>
            <person name="Silar P."/>
            <person name="Natvig D.O."/>
            <person name="Lalanne C."/>
            <person name="Gautier V."/>
            <person name="Ament-Velasquez S.L."/>
            <person name="Kruys A."/>
            <person name="Hutchinson M.I."/>
            <person name="Powell A.J."/>
            <person name="Barry K."/>
            <person name="Miller A.N."/>
            <person name="Grigoriev I.V."/>
            <person name="Debuchy R."/>
            <person name="Gladieux P."/>
            <person name="Hiltunen Thoren M."/>
            <person name="Johannesson H."/>
        </authorList>
    </citation>
    <scope>NUCLEOTIDE SEQUENCE</scope>
    <source>
        <strain evidence="6">CBS 118394</strain>
    </source>
</reference>
<evidence type="ECO:0000259" key="4">
    <source>
        <dbReference type="Pfam" id="PF20842"/>
    </source>
</evidence>
<keyword evidence="1" id="KW-0472">Membrane</keyword>
<dbReference type="Pfam" id="PF12768">
    <property type="entry name" value="Rax2"/>
    <property type="match status" value="1"/>
</dbReference>
<feature type="chain" id="PRO_5042208400" evidence="2">
    <location>
        <begin position="36"/>
        <end position="1240"/>
    </location>
</feature>
<evidence type="ECO:0000313" key="6">
    <source>
        <dbReference type="EMBL" id="KAK3330808.1"/>
    </source>
</evidence>
<dbReference type="InterPro" id="IPR048265">
    <property type="entry name" value="Rax2-like_third"/>
</dbReference>
<dbReference type="AlphaFoldDB" id="A0AAE0IT57"/>
<dbReference type="Proteomes" id="UP001283341">
    <property type="component" value="Unassembled WGS sequence"/>
</dbReference>
<dbReference type="FunFam" id="2.120.10.80:FF:000127">
    <property type="entry name" value="Cellular morphogenesis protein (Rax2), putative"/>
    <property type="match status" value="1"/>
</dbReference>
<comment type="caution">
    <text evidence="6">The sequence shown here is derived from an EMBL/GenBank/DDBJ whole genome shotgun (WGS) entry which is preliminary data.</text>
</comment>
<organism evidence="6 7">
    <name type="scientific">Apodospora peruviana</name>
    <dbReference type="NCBI Taxonomy" id="516989"/>
    <lineage>
        <taxon>Eukaryota</taxon>
        <taxon>Fungi</taxon>
        <taxon>Dikarya</taxon>
        <taxon>Ascomycota</taxon>
        <taxon>Pezizomycotina</taxon>
        <taxon>Sordariomycetes</taxon>
        <taxon>Sordariomycetidae</taxon>
        <taxon>Sordariales</taxon>
        <taxon>Lasiosphaeriaceae</taxon>
        <taxon>Apodospora</taxon>
    </lineage>
</organism>
<keyword evidence="1" id="KW-0812">Transmembrane</keyword>
<feature type="domain" description="Rax2-like C-terminal" evidence="3">
    <location>
        <begin position="914"/>
        <end position="1161"/>
    </location>
</feature>
<keyword evidence="1" id="KW-1133">Transmembrane helix</keyword>
<proteinExistence type="predicted"/>
<sequence>MRLSFRRRHAARRRPLSPISLIFTLFSISASPASAITFTPAPAANLDLSQLGRVALAGDFSGISLYQFEEQNELPFNANGSESLLARMPNGAFASVVSTDATIQTMCTFTMSDGTTAGVIIGGNFTSLRTPGADAMETSAMALFNPETSQITPLAGLLGEVSALLCDQDTNSVYVGGNFVGANSTNAIAWVGTEGWTNLPFAGFNGPVTSITKASNGHIIFGGSFTGLGNASTPSTPDGQVINLSTAEITSGLSTSTQGFSEPKNIVCKTSGADGTGNTWLLQDGTPGFWQATFDFGFKPTKLRLYNTHQDGRGTKTWRFTALPINGIMNFTYVDPATGQNASCTSECPLSDDPSVKFQDFHFVNIIGMNAFRIDISAFYGSGGGLNGIELFGDDIFTYAVDTFNEPTCAGLPFASTATKTGPWTVSPSHSSTSQYLTAELSSPITNSSASIVFTPDIRESGHYSVNLYTPGCLQDDTCTTRGQVLITAQMTADPTKNEFTEKTLFQTNNFDKYDQIYFGRIDASSGSFRPQVTMTPLAGQSLSTMTFVAQRVGFTLINSTGGLNGLYEYVPGKPINTSDFTSSAFNRLGASFTTGSAVKALATSGDITYVAGNFSSKTVKNIVAMNANDASTQSLDGGLNGEVESLFLNGTNLFVGGSFNSTLDNKIQGLNNVAVFDTSKNTWSPLGAGVNGKVFKVVGLTMNISSTPEYVVSVNGEFDRLEAFGNNPAVPATGFGVWVPSQGNWLRNLKLPVESINGILSSSILNSTGESLYAGSLSSSTLGVTGIATVAESLGSLPVNIQSSVSSSPSVGLTKRDDSLTASTLSGVTTGMFDTTNGRNLTILGGHFTATATNGSTINNLLILDGSDQDKVTGFGSEISLDSTFVALAVEKDTLFAGGNVTGTVNGARINALVTYDLAAKSFKPQPPPLTGRDGTVSSIAVRKSTGDVFVGGSFTSAGSLGCPGVCFFSTSSSQWNQAGQNIAGTVNSLMWTTDTLLVAGGNLTVNGTVSTFLAQFDASKQTWDSYPGSSQLPGPVNVLTAGTSDGSQIWVTGTSSSGSIYLMKYDGSSWQTAGQTLENGTTVRGLQIFSLSSSHDSTPIIDSNEVLMLTGSIVLPYFGSASAAIFNGTRFQPYALTTNTGNAAGRIAHMFTEKDDFFSSGRSQLPLVFIVLIGLGISLALMLLIVVAGLFLDRLRKKREGYVPAPTSMYDRGSGIHRIPPHELLEGLGKGRGGAPHV</sequence>
<evidence type="ECO:0000313" key="7">
    <source>
        <dbReference type="Proteomes" id="UP001283341"/>
    </source>
</evidence>
<dbReference type="Pfam" id="PF20842">
    <property type="entry name" value="Rax2_2"/>
    <property type="match status" value="1"/>
</dbReference>
<feature type="domain" description="Rax2-like third" evidence="5">
    <location>
        <begin position="397"/>
        <end position="558"/>
    </location>
</feature>
<evidence type="ECO:0000256" key="2">
    <source>
        <dbReference type="SAM" id="SignalP"/>
    </source>
</evidence>
<feature type="signal peptide" evidence="2">
    <location>
        <begin position="1"/>
        <end position="35"/>
    </location>
</feature>
<gene>
    <name evidence="6" type="ORF">B0H66DRAFT_598338</name>
</gene>
<keyword evidence="7" id="KW-1185">Reference proteome</keyword>
<feature type="transmembrane region" description="Helical" evidence="1">
    <location>
        <begin position="1169"/>
        <end position="1194"/>
    </location>
</feature>
<accession>A0AAE0IT57</accession>
<evidence type="ECO:0000256" key="1">
    <source>
        <dbReference type="SAM" id="Phobius"/>
    </source>
</evidence>
<reference evidence="6" key="2">
    <citation type="submission" date="2023-06" db="EMBL/GenBank/DDBJ databases">
        <authorList>
            <consortium name="Lawrence Berkeley National Laboratory"/>
            <person name="Haridas S."/>
            <person name="Hensen N."/>
            <person name="Bonometti L."/>
            <person name="Westerberg I."/>
            <person name="Brannstrom I.O."/>
            <person name="Guillou S."/>
            <person name="Cros-Aarteil S."/>
            <person name="Calhoun S."/>
            <person name="Kuo A."/>
            <person name="Mondo S."/>
            <person name="Pangilinan J."/>
            <person name="Riley R."/>
            <person name="Labutti K."/>
            <person name="Andreopoulos B."/>
            <person name="Lipzen A."/>
            <person name="Chen C."/>
            <person name="Yanf M."/>
            <person name="Daum C."/>
            <person name="Ng V."/>
            <person name="Clum A."/>
            <person name="Steindorff A."/>
            <person name="Ohm R."/>
            <person name="Martin F."/>
            <person name="Silar P."/>
            <person name="Natvig D."/>
            <person name="Lalanne C."/>
            <person name="Gautier V."/>
            <person name="Ament-Velasquez S.L."/>
            <person name="Kruys A."/>
            <person name="Hutchinson M.I."/>
            <person name="Powell A.J."/>
            <person name="Barry K."/>
            <person name="Miller A.N."/>
            <person name="Grigoriev I.V."/>
            <person name="Debuchy R."/>
            <person name="Gladieux P."/>
            <person name="Thoren M.H."/>
            <person name="Johannesson H."/>
        </authorList>
    </citation>
    <scope>NUCLEOTIDE SEQUENCE</scope>
    <source>
        <strain evidence="6">CBS 118394</strain>
    </source>
</reference>
<dbReference type="Pfam" id="PF20843">
    <property type="entry name" value="Rax2_3"/>
    <property type="match status" value="1"/>
</dbReference>
<evidence type="ECO:0000259" key="3">
    <source>
        <dbReference type="Pfam" id="PF12768"/>
    </source>
</evidence>
<dbReference type="SUPFAM" id="SSF50965">
    <property type="entry name" value="Galactose oxidase, central domain"/>
    <property type="match status" value="1"/>
</dbReference>
<dbReference type="PANTHER" id="PTHR31778:SF2">
    <property type="entry name" value="BUD SITE SELECTION PROTEIN RAX2"/>
    <property type="match status" value="1"/>
</dbReference>
<dbReference type="GO" id="GO:1902929">
    <property type="term" value="C:plasma membrane of growing cell tip"/>
    <property type="evidence" value="ECO:0007669"/>
    <property type="project" value="TreeGrafter"/>
</dbReference>
<feature type="domain" description="Rax2-like second" evidence="4">
    <location>
        <begin position="237"/>
        <end position="386"/>
    </location>
</feature>
<evidence type="ECO:0000259" key="5">
    <source>
        <dbReference type="Pfam" id="PF20843"/>
    </source>
</evidence>
<dbReference type="InterPro" id="IPR011043">
    <property type="entry name" value="Gal_Oxase/kelch_b-propeller"/>
</dbReference>
<dbReference type="EMBL" id="JAUEDM010000001">
    <property type="protein sequence ID" value="KAK3330808.1"/>
    <property type="molecule type" value="Genomic_DNA"/>
</dbReference>
<dbReference type="InterPro" id="IPR048266">
    <property type="entry name" value="Rax2-like_second"/>
</dbReference>
<protein>
    <submittedName>
        <fullName evidence="6">Cortical protein marker for cell polarity-domain-containing protein</fullName>
    </submittedName>
</protein>
<dbReference type="InterPro" id="IPR024982">
    <property type="entry name" value="Rax2-like_C"/>
</dbReference>
<keyword evidence="2" id="KW-0732">Signal</keyword>
<name>A0AAE0IT57_9PEZI</name>
<dbReference type="PANTHER" id="PTHR31778">
    <property type="entry name" value="BUD SITE SELECTION PROTEIN RAX2"/>
    <property type="match status" value="1"/>
</dbReference>